<feature type="transmembrane region" description="Helical" evidence="1">
    <location>
        <begin position="88"/>
        <end position="109"/>
    </location>
</feature>
<keyword evidence="1" id="KW-0812">Transmembrane</keyword>
<dbReference type="STRING" id="1329250.WOSG25_110180"/>
<sequence length="125" mass="12975">MKFSIAKISRVKGLVQTVTGFGLMAMTQLITSGVADASLEDSAKKAGTDATTLISIIALVIGVVSLAIGWAYHATGSREGIDKGKKRIMYAAFSIGGVLLTGVLVTWVYNLFSNAGGGIGVTYPF</sequence>
<dbReference type="eggNOG" id="ENOG50308G9">
    <property type="taxonomic scope" value="Bacteria"/>
</dbReference>
<dbReference type="AlphaFoldDB" id="A0A069CUQ7"/>
<dbReference type="Proteomes" id="UP000030643">
    <property type="component" value="Unassembled WGS sequence"/>
</dbReference>
<evidence type="ECO:0000313" key="2">
    <source>
        <dbReference type="EMBL" id="GAK31540.1"/>
    </source>
</evidence>
<name>A0A069CUQ7_WEIOS</name>
<reference evidence="3" key="1">
    <citation type="journal article" date="2014" name="Genome Announc.">
        <title>Draft genome sequence of Weissella oryzae SG25T, isolated from fermented rice grains.</title>
        <authorList>
            <person name="Tanizawa Y."/>
            <person name="Fujisawa T."/>
            <person name="Mochizuki T."/>
            <person name="Kaminuma E."/>
            <person name="Suzuki Y."/>
            <person name="Nakamura Y."/>
            <person name="Tohno M."/>
        </authorList>
    </citation>
    <scope>NUCLEOTIDE SEQUENCE [LARGE SCALE GENOMIC DNA]</scope>
    <source>
        <strain evidence="3">DSM 25784 / JCM 18191 / LMG 30913 / SG25</strain>
    </source>
</reference>
<keyword evidence="1" id="KW-1133">Transmembrane helix</keyword>
<keyword evidence="1" id="KW-0472">Membrane</keyword>
<feature type="transmembrane region" description="Helical" evidence="1">
    <location>
        <begin position="53"/>
        <end position="76"/>
    </location>
</feature>
<keyword evidence="3" id="KW-1185">Reference proteome</keyword>
<accession>A0A069CUQ7</accession>
<evidence type="ECO:0000256" key="1">
    <source>
        <dbReference type="SAM" id="Phobius"/>
    </source>
</evidence>
<dbReference type="EMBL" id="DF820494">
    <property type="protein sequence ID" value="GAK31540.1"/>
    <property type="molecule type" value="Genomic_DNA"/>
</dbReference>
<proteinExistence type="predicted"/>
<protein>
    <submittedName>
        <fullName evidence="2">Uncharacterized protein</fullName>
    </submittedName>
</protein>
<dbReference type="OrthoDB" id="9957268at2"/>
<organism evidence="2 3">
    <name type="scientific">Weissella oryzae (strain DSM 25784 / JCM 18191 / LMG 30913 / SG25)</name>
    <dbReference type="NCBI Taxonomy" id="1329250"/>
    <lineage>
        <taxon>Bacteria</taxon>
        <taxon>Bacillati</taxon>
        <taxon>Bacillota</taxon>
        <taxon>Bacilli</taxon>
        <taxon>Lactobacillales</taxon>
        <taxon>Lactobacillaceae</taxon>
        <taxon>Weissella</taxon>
    </lineage>
</organism>
<dbReference type="RefSeq" id="WP_027699504.1">
    <property type="nucleotide sequence ID" value="NZ_DF820494.1"/>
</dbReference>
<evidence type="ECO:0000313" key="3">
    <source>
        <dbReference type="Proteomes" id="UP000030643"/>
    </source>
</evidence>
<gene>
    <name evidence="2" type="ORF">WOSG25_110180</name>
</gene>